<gene>
    <name evidence="1" type="ORF">BRAA06T26530Z</name>
</gene>
<accession>A0A3P5Z4E9</accession>
<protein>
    <submittedName>
        <fullName evidence="1">Uncharacterized protein</fullName>
    </submittedName>
</protein>
<evidence type="ECO:0000313" key="1">
    <source>
        <dbReference type="EMBL" id="VDC67990.1"/>
    </source>
</evidence>
<reference evidence="1" key="1">
    <citation type="submission" date="2018-11" db="EMBL/GenBank/DDBJ databases">
        <authorList>
            <consortium name="Genoscope - CEA"/>
            <person name="William W."/>
        </authorList>
    </citation>
    <scope>NUCLEOTIDE SEQUENCE</scope>
</reference>
<organism evidence="1">
    <name type="scientific">Brassica campestris</name>
    <name type="common">Field mustard</name>
    <dbReference type="NCBI Taxonomy" id="3711"/>
    <lineage>
        <taxon>Eukaryota</taxon>
        <taxon>Viridiplantae</taxon>
        <taxon>Streptophyta</taxon>
        <taxon>Embryophyta</taxon>
        <taxon>Tracheophyta</taxon>
        <taxon>Spermatophyta</taxon>
        <taxon>Magnoliopsida</taxon>
        <taxon>eudicotyledons</taxon>
        <taxon>Gunneridae</taxon>
        <taxon>Pentapetalae</taxon>
        <taxon>rosids</taxon>
        <taxon>malvids</taxon>
        <taxon>Brassicales</taxon>
        <taxon>Brassicaceae</taxon>
        <taxon>Brassiceae</taxon>
        <taxon>Brassica</taxon>
    </lineage>
</organism>
<dbReference type="EMBL" id="LR031569">
    <property type="protein sequence ID" value="VDC67990.1"/>
    <property type="molecule type" value="Genomic_DNA"/>
</dbReference>
<sequence>MMSFSLEEEDHPCIYRQGAVPAYTSQHARDYALPLLRRRFTVPSRRSKLRSKCCLTSVCLRFSGACLLQGERGARALASPSIGLAC</sequence>
<name>A0A3P5Z4E9_BRACM</name>
<dbReference type="AlphaFoldDB" id="A0A3P5Z4E9"/>
<proteinExistence type="predicted"/>